<evidence type="ECO:0000259" key="5">
    <source>
        <dbReference type="Pfam" id="PF02777"/>
    </source>
</evidence>
<dbReference type="Proteomes" id="UP000233551">
    <property type="component" value="Unassembled WGS sequence"/>
</dbReference>
<dbReference type="Gene3D" id="3.55.40.20">
    <property type="entry name" value="Iron/manganese superoxide dismutase, C-terminal domain"/>
    <property type="match status" value="1"/>
</dbReference>
<dbReference type="PANTHER" id="PTHR11404:SF6">
    <property type="entry name" value="SUPEROXIDE DISMUTASE [MN], MITOCHONDRIAL"/>
    <property type="match status" value="1"/>
</dbReference>
<dbReference type="Pfam" id="PF02777">
    <property type="entry name" value="Sod_Fe_C"/>
    <property type="match status" value="1"/>
</dbReference>
<dbReference type="InterPro" id="IPR019832">
    <property type="entry name" value="Mn/Fe_SOD_C"/>
</dbReference>
<dbReference type="InterPro" id="IPR050265">
    <property type="entry name" value="Fe/Mn_Superoxide_Dismutase"/>
</dbReference>
<sequence length="81" mass="9187">MSAEGGALQVSGWVLCFVQWLGVDKELKKLVVETTANQYKNVRPDYLKNIWKVINWKYASEVFEKECPLRLDALPGASCPL</sequence>
<dbReference type="PANTHER" id="PTHR11404">
    <property type="entry name" value="SUPEROXIDE DISMUTASE 2"/>
    <property type="match status" value="1"/>
</dbReference>
<dbReference type="SUPFAM" id="SSF54719">
    <property type="entry name" value="Fe,Mn superoxide dismutase (SOD), C-terminal domain"/>
    <property type="match status" value="1"/>
</dbReference>
<organism evidence="6 7">
    <name type="scientific">Punica granatum</name>
    <name type="common">Pomegranate</name>
    <dbReference type="NCBI Taxonomy" id="22663"/>
    <lineage>
        <taxon>Eukaryota</taxon>
        <taxon>Viridiplantae</taxon>
        <taxon>Streptophyta</taxon>
        <taxon>Embryophyta</taxon>
        <taxon>Tracheophyta</taxon>
        <taxon>Spermatophyta</taxon>
        <taxon>Magnoliopsida</taxon>
        <taxon>eudicotyledons</taxon>
        <taxon>Gunneridae</taxon>
        <taxon>Pentapetalae</taxon>
        <taxon>rosids</taxon>
        <taxon>malvids</taxon>
        <taxon>Myrtales</taxon>
        <taxon>Lythraceae</taxon>
        <taxon>Punica</taxon>
    </lineage>
</organism>
<dbReference type="GO" id="GO:0005739">
    <property type="term" value="C:mitochondrion"/>
    <property type="evidence" value="ECO:0007669"/>
    <property type="project" value="TreeGrafter"/>
</dbReference>
<dbReference type="GO" id="GO:0004784">
    <property type="term" value="F:superoxide dismutase activity"/>
    <property type="evidence" value="ECO:0007669"/>
    <property type="project" value="UniProtKB-EC"/>
</dbReference>
<evidence type="ECO:0000313" key="7">
    <source>
        <dbReference type="Proteomes" id="UP000233551"/>
    </source>
</evidence>
<feature type="domain" description="Manganese/iron superoxide dismutase C-terminal" evidence="5">
    <location>
        <begin position="38"/>
        <end position="61"/>
    </location>
</feature>
<dbReference type="InterPro" id="IPR036314">
    <property type="entry name" value="SOD_C_sf"/>
</dbReference>
<dbReference type="EMBL" id="PGOL01005830">
    <property type="protein sequence ID" value="PKI34573.1"/>
    <property type="molecule type" value="Genomic_DNA"/>
</dbReference>
<keyword evidence="4" id="KW-0560">Oxidoreductase</keyword>
<proteinExistence type="inferred from homology"/>
<dbReference type="AlphaFoldDB" id="A0A2I0HSJ7"/>
<evidence type="ECO:0000256" key="4">
    <source>
        <dbReference type="ARBA" id="ARBA00023002"/>
    </source>
</evidence>
<protein>
    <recommendedName>
        <fullName evidence="2">superoxide dismutase</fullName>
        <ecNumber evidence="2">1.15.1.1</ecNumber>
    </recommendedName>
</protein>
<reference evidence="6 7" key="1">
    <citation type="submission" date="2017-11" db="EMBL/GenBank/DDBJ databases">
        <title>De-novo sequencing of pomegranate (Punica granatum L.) genome.</title>
        <authorList>
            <person name="Akparov Z."/>
            <person name="Amiraslanov A."/>
            <person name="Hajiyeva S."/>
            <person name="Abbasov M."/>
            <person name="Kaur K."/>
            <person name="Hamwieh A."/>
            <person name="Solovyev V."/>
            <person name="Salamov A."/>
            <person name="Braich B."/>
            <person name="Kosarev P."/>
            <person name="Mahmoud A."/>
            <person name="Hajiyev E."/>
            <person name="Babayeva S."/>
            <person name="Izzatullayeva V."/>
            <person name="Mammadov A."/>
            <person name="Mammadov A."/>
            <person name="Sharifova S."/>
            <person name="Ojaghi J."/>
            <person name="Eynullazada K."/>
            <person name="Bayramov B."/>
            <person name="Abdulazimova A."/>
            <person name="Shahmuradov I."/>
        </authorList>
    </citation>
    <scope>NUCLEOTIDE SEQUENCE [LARGE SCALE GENOMIC DNA]</scope>
    <source>
        <strain evidence="7">cv. AG2017</strain>
        <tissue evidence="6">Leaf</tissue>
    </source>
</reference>
<evidence type="ECO:0000256" key="1">
    <source>
        <dbReference type="ARBA" id="ARBA00008714"/>
    </source>
</evidence>
<evidence type="ECO:0000256" key="3">
    <source>
        <dbReference type="ARBA" id="ARBA00022723"/>
    </source>
</evidence>
<accession>A0A2I0HSJ7</accession>
<comment type="similarity">
    <text evidence="1">Belongs to the iron/manganese superoxide dismutase family.</text>
</comment>
<dbReference type="GO" id="GO:0030145">
    <property type="term" value="F:manganese ion binding"/>
    <property type="evidence" value="ECO:0007669"/>
    <property type="project" value="TreeGrafter"/>
</dbReference>
<name>A0A2I0HSJ7_PUNGR</name>
<gene>
    <name evidence="6" type="ORF">CRG98_045037</name>
</gene>
<comment type="caution">
    <text evidence="6">The sequence shown here is derived from an EMBL/GenBank/DDBJ whole genome shotgun (WGS) entry which is preliminary data.</text>
</comment>
<dbReference type="STRING" id="22663.A0A2I0HSJ7"/>
<keyword evidence="7" id="KW-1185">Reference proteome</keyword>
<evidence type="ECO:0000256" key="2">
    <source>
        <dbReference type="ARBA" id="ARBA00012682"/>
    </source>
</evidence>
<dbReference type="EC" id="1.15.1.1" evidence="2"/>
<evidence type="ECO:0000313" key="6">
    <source>
        <dbReference type="EMBL" id="PKI34573.1"/>
    </source>
</evidence>
<keyword evidence="3" id="KW-0479">Metal-binding</keyword>